<dbReference type="Proteomes" id="UP000199672">
    <property type="component" value="Unassembled WGS sequence"/>
</dbReference>
<dbReference type="RefSeq" id="WP_167365506.1">
    <property type="nucleotide sequence ID" value="NZ_FOMH01000021.1"/>
</dbReference>
<gene>
    <name evidence="1" type="ORF">SAMN05216297_12122</name>
</gene>
<keyword evidence="2" id="KW-1185">Reference proteome</keyword>
<protein>
    <recommendedName>
        <fullName evidence="3">DUF5018 domain-containing protein</fullName>
    </recommendedName>
</protein>
<proteinExistence type="predicted"/>
<sequence>MILKTKNSISMLVCLFIGILLFSSCEADKVDNRAFEGAKIVALKLDGTLYTSTIDGSNEIKVVLKPGLPLTAIKTEVLVANGSLTDFENNVPHDFTKPIDVTVKGEDGNVSKWKLIVQSPPKLNYLEVVGMTIPQEKVHFGKTTIIVEIPLGTNVSNLTVNYTWVNGTMTNYTNGSTKDYTIALPNKPPFKMEVLGADGVTKYYYDVIFTSDPVGPATIQSMVINDILTTQMVIVDAAKNIVQPVLPSLTNLKAATVQINPGYGCTIDPAFTGANIDMLQGFKVKITGTNGVETEFTVKNALIDPTLVFARTQAQLQLAADAGSSAAFSNGSVLVTSHSMATGATLTYGINAYDLSGNFVNGLSKAGTNFDNGAVTGIRKMATDANGKILGVQLGAGAAATTALKIFKWNSKDDTAPQAYINYTGTSLGLTYGPRAAGINISGSLDGDAVITVGMAQKTDVLVWTVTSGVLNPTPTIKAYNYTGTGYYYSIEPNDAGFVGIASGTNFNGINLLSSSMVESAKVNGIPTSDGRVFTYKGRKYLATVIIPGDNKAIFRMFDITDSSQSTLDNPIMNIVSTTVATNANRTVDADFAVINGKLHVAFLATNDKLAVYNLGF</sequence>
<dbReference type="AlphaFoldDB" id="A0A1I1XZQ1"/>
<evidence type="ECO:0000313" key="2">
    <source>
        <dbReference type="Proteomes" id="UP000199672"/>
    </source>
</evidence>
<accession>A0A1I1XZQ1</accession>
<name>A0A1I1XZQ1_9FLAO</name>
<dbReference type="STRING" id="739143.SAMN05216297_12122"/>
<evidence type="ECO:0000313" key="1">
    <source>
        <dbReference type="EMBL" id="SFE11000.1"/>
    </source>
</evidence>
<evidence type="ECO:0008006" key="3">
    <source>
        <dbReference type="Google" id="ProtNLM"/>
    </source>
</evidence>
<reference evidence="2" key="1">
    <citation type="submission" date="2016-10" db="EMBL/GenBank/DDBJ databases">
        <authorList>
            <person name="Varghese N."/>
            <person name="Submissions S."/>
        </authorList>
    </citation>
    <scope>NUCLEOTIDE SEQUENCE [LARGE SCALE GENOMIC DNA]</scope>
    <source>
        <strain evidence="2">CGMCC 1.10370</strain>
    </source>
</reference>
<dbReference type="PROSITE" id="PS51257">
    <property type="entry name" value="PROKAR_LIPOPROTEIN"/>
    <property type="match status" value="1"/>
</dbReference>
<dbReference type="Gene3D" id="2.60.40.2340">
    <property type="match status" value="1"/>
</dbReference>
<organism evidence="1 2">
    <name type="scientific">Flavobacterium phragmitis</name>
    <dbReference type="NCBI Taxonomy" id="739143"/>
    <lineage>
        <taxon>Bacteria</taxon>
        <taxon>Pseudomonadati</taxon>
        <taxon>Bacteroidota</taxon>
        <taxon>Flavobacteriia</taxon>
        <taxon>Flavobacteriales</taxon>
        <taxon>Flavobacteriaceae</taxon>
        <taxon>Flavobacterium</taxon>
    </lineage>
</organism>
<dbReference type="EMBL" id="FOMH01000021">
    <property type="protein sequence ID" value="SFE11000.1"/>
    <property type="molecule type" value="Genomic_DNA"/>
</dbReference>